<dbReference type="InterPro" id="IPR002213">
    <property type="entry name" value="UDP_glucos_trans"/>
</dbReference>
<sequence>MGLRVVIGSSSKSGVCVSLVLLVVAVCTLLPGNACGKRVLLMPSHITSHTKYHTNIARALNEIGHEVWVCMPSFLVERNVLDTTGLHVLEYKTDVNIEALTMHPLPEKFWRNETENVFDQAHLMLTYVDQMLMDKKFGDSVRKLNPSLIVIDSIPTVYLYATLAYRLDVPFAIAGSHYDPMTLRVPFNPGAVALPVFQVSKHMTFPQRVVNLAALSLLYFVDMSGYSNAVARYAPGRPLISMEQLMPLAEVVLVESDHILDYPQPVLPNVIRIGGAAISEAKPLTGIFKDFVEKNSPEGVIVVSFGSMVVNLPDYVASKMSNAFQRLNYKFVWRVNMSSPEPGKILTSTWIPQNDLVAHPNVRLFVSHCGKNGQYEALYNAKPTLCLPLFGDQWYAAERTRSKGWSLTANIKEASADDLVEMITELMRNATYRTRIAKASEIFKVVQGLPVKRAAFWLDHVMKYGGAYMRYAGQEMPSYKYYCLDLIAFFGCIFGCVFFLCYVMCSRCFRRCFSSGKGSKNKRE</sequence>
<reference evidence="6 7" key="1">
    <citation type="journal article" date="2021" name="Elife">
        <title>Chloroplast acquisition without the gene transfer in kleptoplastic sea slugs, Plakobranchus ocellatus.</title>
        <authorList>
            <person name="Maeda T."/>
            <person name="Takahashi S."/>
            <person name="Yoshida T."/>
            <person name="Shimamura S."/>
            <person name="Takaki Y."/>
            <person name="Nagai Y."/>
            <person name="Toyoda A."/>
            <person name="Suzuki Y."/>
            <person name="Arimoto A."/>
            <person name="Ishii H."/>
            <person name="Satoh N."/>
            <person name="Nishiyama T."/>
            <person name="Hasebe M."/>
            <person name="Maruyama T."/>
            <person name="Minagawa J."/>
            <person name="Obokata J."/>
            <person name="Shigenobu S."/>
        </authorList>
    </citation>
    <scope>NUCLEOTIDE SEQUENCE [LARGE SCALE GENOMIC DNA]</scope>
</reference>
<dbReference type="InterPro" id="IPR050271">
    <property type="entry name" value="UDP-glycosyltransferase"/>
</dbReference>
<keyword evidence="5" id="KW-0472">Membrane</keyword>
<comment type="catalytic activity">
    <reaction evidence="5">
        <text>glucuronate acceptor + UDP-alpha-D-glucuronate = acceptor beta-D-glucuronoside + UDP + H(+)</text>
        <dbReference type="Rhea" id="RHEA:21032"/>
        <dbReference type="ChEBI" id="CHEBI:15378"/>
        <dbReference type="ChEBI" id="CHEBI:58052"/>
        <dbReference type="ChEBI" id="CHEBI:58223"/>
        <dbReference type="ChEBI" id="CHEBI:132367"/>
        <dbReference type="ChEBI" id="CHEBI:132368"/>
        <dbReference type="EC" id="2.4.1.17"/>
    </reaction>
</comment>
<comment type="subcellular location">
    <subcellularLocation>
        <location evidence="5">Membrane</location>
        <topology evidence="5">Single-pass membrane protein</topology>
    </subcellularLocation>
</comment>
<dbReference type="InterPro" id="IPR035595">
    <property type="entry name" value="UDP_glycos_trans_CS"/>
</dbReference>
<keyword evidence="5" id="KW-1133">Transmembrane helix</keyword>
<protein>
    <recommendedName>
        <fullName evidence="5">UDP-glucuronosyltransferase</fullName>
        <ecNumber evidence="5">2.4.1.17</ecNumber>
    </recommendedName>
</protein>
<dbReference type="EMBL" id="BMAT01009762">
    <property type="protein sequence ID" value="GFS13276.1"/>
    <property type="molecule type" value="Genomic_DNA"/>
</dbReference>
<proteinExistence type="inferred from homology"/>
<evidence type="ECO:0000313" key="7">
    <source>
        <dbReference type="Proteomes" id="UP000762676"/>
    </source>
</evidence>
<evidence type="ECO:0000256" key="2">
    <source>
        <dbReference type="ARBA" id="ARBA00022676"/>
    </source>
</evidence>
<dbReference type="CDD" id="cd03784">
    <property type="entry name" value="GT1_Gtf-like"/>
    <property type="match status" value="1"/>
</dbReference>
<dbReference type="Gene3D" id="3.40.50.2000">
    <property type="entry name" value="Glycogen Phosphorylase B"/>
    <property type="match status" value="2"/>
</dbReference>
<evidence type="ECO:0000256" key="4">
    <source>
        <dbReference type="RuleBase" id="RU003718"/>
    </source>
</evidence>
<dbReference type="EC" id="2.4.1.17" evidence="5"/>
<organism evidence="6 7">
    <name type="scientific">Elysia marginata</name>
    <dbReference type="NCBI Taxonomy" id="1093978"/>
    <lineage>
        <taxon>Eukaryota</taxon>
        <taxon>Metazoa</taxon>
        <taxon>Spiralia</taxon>
        <taxon>Lophotrochozoa</taxon>
        <taxon>Mollusca</taxon>
        <taxon>Gastropoda</taxon>
        <taxon>Heterobranchia</taxon>
        <taxon>Euthyneura</taxon>
        <taxon>Panpulmonata</taxon>
        <taxon>Sacoglossa</taxon>
        <taxon>Placobranchoidea</taxon>
        <taxon>Plakobranchidae</taxon>
        <taxon>Elysia</taxon>
    </lineage>
</organism>
<keyword evidence="5" id="KW-0812">Transmembrane</keyword>
<gene>
    <name evidence="6" type="ORF">ElyMa_004880200</name>
</gene>
<dbReference type="PANTHER" id="PTHR48043:SF145">
    <property type="entry name" value="FI06409P-RELATED"/>
    <property type="match status" value="1"/>
</dbReference>
<evidence type="ECO:0000256" key="1">
    <source>
        <dbReference type="ARBA" id="ARBA00009995"/>
    </source>
</evidence>
<dbReference type="AlphaFoldDB" id="A0AAV4ISV7"/>
<keyword evidence="3 4" id="KW-0808">Transferase</keyword>
<dbReference type="Pfam" id="PF00201">
    <property type="entry name" value="UDPGT"/>
    <property type="match status" value="1"/>
</dbReference>
<evidence type="ECO:0000256" key="3">
    <source>
        <dbReference type="ARBA" id="ARBA00022679"/>
    </source>
</evidence>
<dbReference type="PANTHER" id="PTHR48043">
    <property type="entry name" value="EG:EG0003.4 PROTEIN-RELATED"/>
    <property type="match status" value="1"/>
</dbReference>
<comment type="caution">
    <text evidence="6">The sequence shown here is derived from an EMBL/GenBank/DDBJ whole genome shotgun (WGS) entry which is preliminary data.</text>
</comment>
<evidence type="ECO:0000313" key="6">
    <source>
        <dbReference type="EMBL" id="GFS13276.1"/>
    </source>
</evidence>
<accession>A0AAV4ISV7</accession>
<dbReference type="GO" id="GO:0015020">
    <property type="term" value="F:glucuronosyltransferase activity"/>
    <property type="evidence" value="ECO:0007669"/>
    <property type="project" value="UniProtKB-EC"/>
</dbReference>
<dbReference type="Proteomes" id="UP000762676">
    <property type="component" value="Unassembled WGS sequence"/>
</dbReference>
<dbReference type="PROSITE" id="PS00375">
    <property type="entry name" value="UDPGT"/>
    <property type="match status" value="1"/>
</dbReference>
<feature type="transmembrane region" description="Helical" evidence="5">
    <location>
        <begin position="486"/>
        <end position="505"/>
    </location>
</feature>
<dbReference type="FunFam" id="3.40.50.2000:FF:000021">
    <property type="entry name" value="UDP-glucuronosyltransferase"/>
    <property type="match status" value="1"/>
</dbReference>
<keyword evidence="7" id="KW-1185">Reference proteome</keyword>
<dbReference type="GO" id="GO:0016020">
    <property type="term" value="C:membrane"/>
    <property type="evidence" value="ECO:0007669"/>
    <property type="project" value="UniProtKB-SubCell"/>
</dbReference>
<comment type="similarity">
    <text evidence="1 4">Belongs to the UDP-glycosyltransferase family.</text>
</comment>
<evidence type="ECO:0000256" key="5">
    <source>
        <dbReference type="RuleBase" id="RU362059"/>
    </source>
</evidence>
<name>A0AAV4ISV7_9GAST</name>
<dbReference type="SUPFAM" id="SSF53756">
    <property type="entry name" value="UDP-Glycosyltransferase/glycogen phosphorylase"/>
    <property type="match status" value="1"/>
</dbReference>
<keyword evidence="2 4" id="KW-0328">Glycosyltransferase</keyword>